<organism evidence="10 11">
    <name type="scientific">Bacteroides luti</name>
    <dbReference type="NCBI Taxonomy" id="1297750"/>
    <lineage>
        <taxon>Bacteria</taxon>
        <taxon>Pseudomonadati</taxon>
        <taxon>Bacteroidota</taxon>
        <taxon>Bacteroidia</taxon>
        <taxon>Bacteroidales</taxon>
        <taxon>Bacteroidaceae</taxon>
        <taxon>Bacteroides</taxon>
    </lineage>
</organism>
<dbReference type="SUPFAM" id="SSF51445">
    <property type="entry name" value="(Trans)glycosidases"/>
    <property type="match status" value="1"/>
</dbReference>
<protein>
    <submittedName>
        <fullName evidence="10">Glycosyl-hydrolase 97 C-terminal, oligomerisation</fullName>
    </submittedName>
</protein>
<dbReference type="Pfam" id="PF14509">
    <property type="entry name" value="GH97_C"/>
    <property type="match status" value="1"/>
</dbReference>
<sequence>MRKKLLILSLLAIGILNVQAKDVKVSGPDGKLQVTISDQDGKPAYSVSYNQKKFIELSPLGMKTNVGDFSQEMVMKENTTSSIDENYELKTTKKSKIHYVANELTCSFVNKDKHKIDVIFRVSNNDVAFKYKLYPCGENLCCVINEEATGFNIPEKATSFLCPQVLPMGGFARTYPSYETDYEADASLSSKSKNGQGYTFPCLFRIGEDGWALLSETGVTSAYCGSHLKDHKDGSTTYTIAFPHAGECNGNGTSAPAISMPGETPWRTITVGETLAPIAETTVSLDVVKPLYEATKKYEYGRGTWSWIMWMDRSMNYDDQKQYIDFASTLGYEFILIDALWDKNIGYEKMEELVKYAASKGVGVFLWYNSNGYWNDAPQGPRGIMGNTIARKKEMKWLQKIGIKGLKIDFFGGDKQMMMQLYEDILSDANDYGLGIVFHGCTLPRGWERMYPNFISSEAVLASENLNFSQERNDKEAFSACLHPFIRNAVASMEFGGSTLNRYYNRENSKDKRGNTRRTSDVFELATAVLFQSSVQNFALAPNNLIDAPAWAIEFMKKVPTTWDETKFIDGYPGKYVVLARRHANKWYVAAINAEKKTKVVNISLAGLNVGTKAILYNDNAKLEGNCSELNIDPKKPLKLTIPTNGGALIELDSL</sequence>
<feature type="signal peptide" evidence="6">
    <location>
        <begin position="1"/>
        <end position="20"/>
    </location>
</feature>
<evidence type="ECO:0000313" key="11">
    <source>
        <dbReference type="Proteomes" id="UP000184509"/>
    </source>
</evidence>
<dbReference type="PANTHER" id="PTHR35803:SF2">
    <property type="entry name" value="RETAINING ALPHA-GALACTOSIDASE"/>
    <property type="match status" value="1"/>
</dbReference>
<keyword evidence="6" id="KW-0732">Signal</keyword>
<evidence type="ECO:0000256" key="4">
    <source>
        <dbReference type="ARBA" id="ARBA00022837"/>
    </source>
</evidence>
<evidence type="ECO:0000256" key="6">
    <source>
        <dbReference type="SAM" id="SignalP"/>
    </source>
</evidence>
<evidence type="ECO:0000256" key="3">
    <source>
        <dbReference type="ARBA" id="ARBA00022801"/>
    </source>
</evidence>
<name>A0A1M5BX45_9BACE</name>
<feature type="domain" description="Glycosyl-hydrolase 97 C-terminal oligomerisation" evidence="9">
    <location>
        <begin position="562"/>
        <end position="652"/>
    </location>
</feature>
<dbReference type="AlphaFoldDB" id="A0A1M5BX45"/>
<evidence type="ECO:0000256" key="1">
    <source>
        <dbReference type="ARBA" id="ARBA00001913"/>
    </source>
</evidence>
<dbReference type="PANTHER" id="PTHR35803">
    <property type="entry name" value="GLUCAN 1,4-ALPHA-GLUCOSIDASE SUSB-RELATED"/>
    <property type="match status" value="1"/>
</dbReference>
<dbReference type="STRING" id="1297750.SAMN05444405_10921"/>
<dbReference type="InterPro" id="IPR029486">
    <property type="entry name" value="GH97_N"/>
</dbReference>
<dbReference type="Pfam" id="PF10566">
    <property type="entry name" value="Glyco_hydro_97"/>
    <property type="match status" value="1"/>
</dbReference>
<keyword evidence="11" id="KW-1185">Reference proteome</keyword>
<comment type="subunit">
    <text evidence="2">Monomer.</text>
</comment>
<dbReference type="OrthoDB" id="1109141at2"/>
<dbReference type="Pfam" id="PF14508">
    <property type="entry name" value="GH97_N"/>
    <property type="match status" value="1"/>
</dbReference>
<dbReference type="GO" id="GO:0016798">
    <property type="term" value="F:hydrolase activity, acting on glycosyl bonds"/>
    <property type="evidence" value="ECO:0007669"/>
    <property type="project" value="UniProtKB-KW"/>
</dbReference>
<evidence type="ECO:0000259" key="8">
    <source>
        <dbReference type="Pfam" id="PF14508"/>
    </source>
</evidence>
<evidence type="ECO:0000256" key="5">
    <source>
        <dbReference type="ARBA" id="ARBA00023295"/>
    </source>
</evidence>
<evidence type="ECO:0000256" key="2">
    <source>
        <dbReference type="ARBA" id="ARBA00011245"/>
    </source>
</evidence>
<dbReference type="GO" id="GO:0030246">
    <property type="term" value="F:carbohydrate binding"/>
    <property type="evidence" value="ECO:0007669"/>
    <property type="project" value="InterPro"/>
</dbReference>
<dbReference type="InterPro" id="IPR017853">
    <property type="entry name" value="GH"/>
</dbReference>
<dbReference type="InterPro" id="IPR013780">
    <property type="entry name" value="Glyco_hydro_b"/>
</dbReference>
<dbReference type="InterPro" id="IPR013785">
    <property type="entry name" value="Aldolase_TIM"/>
</dbReference>
<proteinExistence type="predicted"/>
<dbReference type="Gene3D" id="3.20.20.70">
    <property type="entry name" value="Aldolase class I"/>
    <property type="match status" value="1"/>
</dbReference>
<feature type="domain" description="Glycosyl-hydrolase 97 N-terminal" evidence="8">
    <location>
        <begin position="25"/>
        <end position="290"/>
    </location>
</feature>
<reference evidence="10 11" key="1">
    <citation type="submission" date="2016-11" db="EMBL/GenBank/DDBJ databases">
        <authorList>
            <person name="Jaros S."/>
            <person name="Januszkiewicz K."/>
            <person name="Wedrychowicz H."/>
        </authorList>
    </citation>
    <scope>NUCLEOTIDE SEQUENCE [LARGE SCALE GENOMIC DNA]</scope>
    <source>
        <strain evidence="10 11">DSM 26991</strain>
    </source>
</reference>
<dbReference type="Gene3D" id="2.70.98.10">
    <property type="match status" value="1"/>
</dbReference>
<evidence type="ECO:0000259" key="9">
    <source>
        <dbReference type="Pfam" id="PF14509"/>
    </source>
</evidence>
<dbReference type="InterPro" id="IPR029483">
    <property type="entry name" value="GH97_C"/>
</dbReference>
<feature type="domain" description="Glycosyl-hydrolase 97 catalytic" evidence="7">
    <location>
        <begin position="306"/>
        <end position="460"/>
    </location>
</feature>
<dbReference type="Gene3D" id="2.60.40.1180">
    <property type="entry name" value="Golgi alpha-mannosidase II"/>
    <property type="match status" value="1"/>
</dbReference>
<accession>A0A1M5BX45</accession>
<dbReference type="InterPro" id="IPR019563">
    <property type="entry name" value="GH97_catalytic"/>
</dbReference>
<keyword evidence="5" id="KW-0326">Glycosidase</keyword>
<dbReference type="RefSeq" id="WP_073401597.1">
    <property type="nucleotide sequence ID" value="NZ_FQTV01000009.1"/>
</dbReference>
<evidence type="ECO:0000259" key="7">
    <source>
        <dbReference type="Pfam" id="PF10566"/>
    </source>
</evidence>
<dbReference type="InterPro" id="IPR014718">
    <property type="entry name" value="GH-type_carb-bd"/>
</dbReference>
<dbReference type="EMBL" id="FQTV01000009">
    <property type="protein sequence ID" value="SHF46940.1"/>
    <property type="molecule type" value="Genomic_DNA"/>
</dbReference>
<dbReference type="InterPro" id="IPR052720">
    <property type="entry name" value="Glycosyl_hydrolase_97"/>
</dbReference>
<evidence type="ECO:0000313" key="10">
    <source>
        <dbReference type="EMBL" id="SHF46940.1"/>
    </source>
</evidence>
<dbReference type="Proteomes" id="UP000184509">
    <property type="component" value="Unassembled WGS sequence"/>
</dbReference>
<comment type="cofactor">
    <cofactor evidence="1">
        <name>Ca(2+)</name>
        <dbReference type="ChEBI" id="CHEBI:29108"/>
    </cofactor>
</comment>
<keyword evidence="4" id="KW-0106">Calcium</keyword>
<gene>
    <name evidence="10" type="ORF">SAMN05444405_10921</name>
</gene>
<keyword evidence="3 10" id="KW-0378">Hydrolase</keyword>
<feature type="chain" id="PRO_5012228902" evidence="6">
    <location>
        <begin position="21"/>
        <end position="655"/>
    </location>
</feature>